<reference evidence="2 3" key="1">
    <citation type="submission" date="2018-01" db="EMBL/GenBank/DDBJ databases">
        <title>Genomic Encyclopedia of Archaeal and Bacterial Type Strains, Phase II (KMG-II): from individual species to whole genera.</title>
        <authorList>
            <person name="Goeker M."/>
        </authorList>
    </citation>
    <scope>NUCLEOTIDE SEQUENCE [LARGE SCALE GENOMIC DNA]</scope>
    <source>
        <strain evidence="2 3">DSM 12048</strain>
    </source>
</reference>
<name>A0A2S5JLX4_9RHOB</name>
<gene>
    <name evidence="2" type="ORF">LV82_00428</name>
</gene>
<comment type="caution">
    <text evidence="2">The sequence shown here is derived from an EMBL/GenBank/DDBJ whole genome shotgun (WGS) entry which is preliminary data.</text>
</comment>
<dbReference type="OrthoDB" id="9777890at2"/>
<keyword evidence="3" id="KW-1185">Reference proteome</keyword>
<dbReference type="RefSeq" id="WP_104069035.1">
    <property type="nucleotide sequence ID" value="NZ_PRDS01000001.1"/>
</dbReference>
<dbReference type="GO" id="GO:0016740">
    <property type="term" value="F:transferase activity"/>
    <property type="evidence" value="ECO:0007669"/>
    <property type="project" value="UniProtKB-KW"/>
</dbReference>
<keyword evidence="2" id="KW-0808">Transferase</keyword>
<evidence type="ECO:0000256" key="1">
    <source>
        <dbReference type="SAM" id="MobiDB-lite"/>
    </source>
</evidence>
<evidence type="ECO:0000313" key="2">
    <source>
        <dbReference type="EMBL" id="PPB82494.1"/>
    </source>
</evidence>
<dbReference type="Gene3D" id="3.40.50.300">
    <property type="entry name" value="P-loop containing nucleotide triphosphate hydrolases"/>
    <property type="match status" value="1"/>
</dbReference>
<dbReference type="Pfam" id="PF13469">
    <property type="entry name" value="Sulfotransfer_3"/>
    <property type="match status" value="1"/>
</dbReference>
<proteinExistence type="predicted"/>
<evidence type="ECO:0000313" key="3">
    <source>
        <dbReference type="Proteomes" id="UP000239736"/>
    </source>
</evidence>
<accession>A0A2S5JLX4</accession>
<dbReference type="AlphaFoldDB" id="A0A2S5JLX4"/>
<feature type="region of interest" description="Disordered" evidence="1">
    <location>
        <begin position="312"/>
        <end position="333"/>
    </location>
</feature>
<dbReference type="EMBL" id="PRDS01000001">
    <property type="protein sequence ID" value="PPB82494.1"/>
    <property type="molecule type" value="Genomic_DNA"/>
</dbReference>
<protein>
    <submittedName>
        <fullName evidence="2">Sulfotransferase family protein</fullName>
    </submittedName>
</protein>
<dbReference type="InterPro" id="IPR027417">
    <property type="entry name" value="P-loop_NTPase"/>
</dbReference>
<sequence length="355" mass="39431">MPEGTAARGAQAPTSSGYSALDRMLHRLALASPARAEMLHDIERAAFLKSAPPDSGNHVFVTGLARAGTTILMREIHATGAFGSLTYADMPFVLAPNLWARLRRSSARPAHRAERAHGDGIEVGTDSPEALDEVFWRVFDGRAYIRPDGLVPHAPGPDLIHAYSDLVRLILRRTGKSRYVCKNNNLILRLPALASAMPRAHFLIPLRHPLDHAASLLRQHRRFARADAFTRDYMTWLGHHEFGATHRPFVFGRAPRGNPEHLDYWLDLWILAHRSLAEVERAQDSVLFVPHERLASDPGLWQRLARRIEATPGPARELRPRSGQPGETGRALPHDPALAETAEALHDALLQRAIA</sequence>
<dbReference type="Proteomes" id="UP000239736">
    <property type="component" value="Unassembled WGS sequence"/>
</dbReference>
<dbReference type="SUPFAM" id="SSF52540">
    <property type="entry name" value="P-loop containing nucleoside triphosphate hydrolases"/>
    <property type="match status" value="1"/>
</dbReference>
<organism evidence="2 3">
    <name type="scientific">Albidovulum inexpectatum</name>
    <dbReference type="NCBI Taxonomy" id="196587"/>
    <lineage>
        <taxon>Bacteria</taxon>
        <taxon>Pseudomonadati</taxon>
        <taxon>Pseudomonadota</taxon>
        <taxon>Alphaproteobacteria</taxon>
        <taxon>Rhodobacterales</taxon>
        <taxon>Paracoccaceae</taxon>
        <taxon>Albidovulum</taxon>
    </lineage>
</organism>